<comment type="caution">
    <text evidence="3">The sequence shown here is derived from an EMBL/GenBank/DDBJ whole genome shotgun (WGS) entry which is preliminary data.</text>
</comment>
<accession>A0ABU8TRV3</accession>
<evidence type="ECO:0000256" key="1">
    <source>
        <dbReference type="SAM" id="Coils"/>
    </source>
</evidence>
<proteinExistence type="predicted"/>
<reference evidence="3 4" key="1">
    <citation type="submission" date="2024-02" db="EMBL/GenBank/DDBJ databases">
        <title>Roseibium algae sp. nov., isolated from marine alga (Grateloupia sp.), showing potential in myo-inositol conversion.</title>
        <authorList>
            <person name="Wang Y."/>
        </authorList>
    </citation>
    <scope>NUCLEOTIDE SEQUENCE [LARGE SCALE GENOMIC DNA]</scope>
    <source>
        <strain evidence="3 4">H3510</strain>
    </source>
</reference>
<dbReference type="Proteomes" id="UP001385499">
    <property type="component" value="Unassembled WGS sequence"/>
</dbReference>
<evidence type="ECO:0008006" key="5">
    <source>
        <dbReference type="Google" id="ProtNLM"/>
    </source>
</evidence>
<gene>
    <name evidence="3" type="ORF">V6575_22760</name>
</gene>
<keyword evidence="4" id="KW-1185">Reference proteome</keyword>
<feature type="coiled-coil region" evidence="1">
    <location>
        <begin position="43"/>
        <end position="70"/>
    </location>
</feature>
<keyword evidence="1" id="KW-0175">Coiled coil</keyword>
<evidence type="ECO:0000313" key="3">
    <source>
        <dbReference type="EMBL" id="MEJ8476906.1"/>
    </source>
</evidence>
<feature type="signal peptide" evidence="2">
    <location>
        <begin position="1"/>
        <end position="33"/>
    </location>
</feature>
<dbReference type="EMBL" id="JBAKIA010000032">
    <property type="protein sequence ID" value="MEJ8476906.1"/>
    <property type="molecule type" value="Genomic_DNA"/>
</dbReference>
<evidence type="ECO:0000313" key="4">
    <source>
        <dbReference type="Proteomes" id="UP001385499"/>
    </source>
</evidence>
<feature type="chain" id="PRO_5046552646" description="Type IV secretion system protein VirB5" evidence="2">
    <location>
        <begin position="34"/>
        <end position="279"/>
    </location>
</feature>
<dbReference type="Gene3D" id="1.20.58.430">
    <property type="entry name" value="Type IV secretion system, VirB5-domain"/>
    <property type="match status" value="1"/>
</dbReference>
<sequence length="279" mass="29522">MVHKNLTSFAAALAVCVAMSAWGSGLGPGSAHAAMAVIDIKSIGEMQKQLSTMKDQLGTLKSQLDTAKESLSIVTDQLKVAQEVKGIADETLSSIGEIGNLSIPSLNFQSLAASVSGDMACLIPDYEALMPSIKMEDVDFGSICERGDAYKSGLVATPDALSDATWEEKSQIQKSVQENRIATITDATIKGLAQSDEAHETAVKTLETAQGYKSAGESATTVQARLQVLIELQVAQLATTAQTNQILAQLLKIQSSEALNNGVPIASEMAEERKYEGEE</sequence>
<organism evidence="3 4">
    <name type="scientific">Roseibium algae</name>
    <dbReference type="NCBI Taxonomy" id="3123038"/>
    <lineage>
        <taxon>Bacteria</taxon>
        <taxon>Pseudomonadati</taxon>
        <taxon>Pseudomonadota</taxon>
        <taxon>Alphaproteobacteria</taxon>
        <taxon>Hyphomicrobiales</taxon>
        <taxon>Stappiaceae</taxon>
        <taxon>Roseibium</taxon>
    </lineage>
</organism>
<evidence type="ECO:0000256" key="2">
    <source>
        <dbReference type="SAM" id="SignalP"/>
    </source>
</evidence>
<protein>
    <recommendedName>
        <fullName evidence="5">Type IV secretion system protein VirB5</fullName>
    </recommendedName>
</protein>
<name>A0ABU8TRV3_9HYPH</name>
<dbReference type="RefSeq" id="WP_340277758.1">
    <property type="nucleotide sequence ID" value="NZ_JBAKIA010000032.1"/>
</dbReference>
<keyword evidence="2" id="KW-0732">Signal</keyword>
<dbReference type="InterPro" id="IPR023220">
    <property type="entry name" value="T4SS_VirB5-domain"/>
</dbReference>